<evidence type="ECO:0000256" key="3">
    <source>
        <dbReference type="SAM" id="Phobius"/>
    </source>
</evidence>
<evidence type="ECO:0000256" key="2">
    <source>
        <dbReference type="ARBA" id="ARBA00022729"/>
    </source>
</evidence>
<dbReference type="PROSITE" id="PS51677">
    <property type="entry name" value="NODB"/>
    <property type="match status" value="1"/>
</dbReference>
<accession>A0A0S4L068</accession>
<dbReference type="GO" id="GO:0005975">
    <property type="term" value="P:carbohydrate metabolic process"/>
    <property type="evidence" value="ECO:0007669"/>
    <property type="project" value="InterPro"/>
</dbReference>
<gene>
    <name evidence="5" type="ORF">NITINOP_2406</name>
</gene>
<dbReference type="GO" id="GO:0005576">
    <property type="term" value="C:extracellular region"/>
    <property type="evidence" value="ECO:0007669"/>
    <property type="project" value="UniProtKB-SubCell"/>
</dbReference>
<dbReference type="Gene3D" id="3.20.20.370">
    <property type="entry name" value="Glycoside hydrolase/deacetylase"/>
    <property type="match status" value="1"/>
</dbReference>
<comment type="subcellular location">
    <subcellularLocation>
        <location evidence="1">Secreted</location>
    </subcellularLocation>
</comment>
<dbReference type="GO" id="GO:0016810">
    <property type="term" value="F:hydrolase activity, acting on carbon-nitrogen (but not peptide) bonds"/>
    <property type="evidence" value="ECO:0007669"/>
    <property type="project" value="InterPro"/>
</dbReference>
<feature type="transmembrane region" description="Helical" evidence="3">
    <location>
        <begin position="9"/>
        <end position="28"/>
    </location>
</feature>
<keyword evidence="6" id="KW-1185">Reference proteome</keyword>
<evidence type="ECO:0000313" key="5">
    <source>
        <dbReference type="EMBL" id="CUQ67378.1"/>
    </source>
</evidence>
<organism evidence="5 6">
    <name type="scientific">Candidatus Nitrospira inopinata</name>
    <dbReference type="NCBI Taxonomy" id="1715989"/>
    <lineage>
        <taxon>Bacteria</taxon>
        <taxon>Pseudomonadati</taxon>
        <taxon>Nitrospirota</taxon>
        <taxon>Nitrospiria</taxon>
        <taxon>Nitrospirales</taxon>
        <taxon>Nitrospiraceae</taxon>
        <taxon>Nitrospira</taxon>
    </lineage>
</organism>
<reference evidence="6" key="1">
    <citation type="submission" date="2015-09" db="EMBL/GenBank/DDBJ databases">
        <authorList>
            <person name="Daims H."/>
        </authorList>
    </citation>
    <scope>NUCLEOTIDE SEQUENCE [LARGE SCALE GENOMIC DNA]</scope>
</reference>
<dbReference type="EMBL" id="LN885086">
    <property type="protein sequence ID" value="CUQ67378.1"/>
    <property type="molecule type" value="Genomic_DNA"/>
</dbReference>
<dbReference type="SUPFAM" id="SSF88713">
    <property type="entry name" value="Glycoside hydrolase/deacetylase"/>
    <property type="match status" value="1"/>
</dbReference>
<dbReference type="AlphaFoldDB" id="A0A0S4L068"/>
<keyword evidence="3" id="KW-0472">Membrane</keyword>
<keyword evidence="2" id="KW-0732">Signal</keyword>
<keyword evidence="3" id="KW-1133">Transmembrane helix</keyword>
<dbReference type="InterPro" id="IPR002509">
    <property type="entry name" value="NODB_dom"/>
</dbReference>
<proteinExistence type="predicted"/>
<dbReference type="Pfam" id="PF01522">
    <property type="entry name" value="Polysacc_deac_1"/>
    <property type="match status" value="2"/>
</dbReference>
<evidence type="ECO:0000259" key="4">
    <source>
        <dbReference type="PROSITE" id="PS51677"/>
    </source>
</evidence>
<dbReference type="KEGG" id="nio:NITINOP_2406"/>
<evidence type="ECO:0000313" key="6">
    <source>
        <dbReference type="Proteomes" id="UP000066284"/>
    </source>
</evidence>
<feature type="domain" description="NodB homology" evidence="4">
    <location>
        <begin position="99"/>
        <end position="352"/>
    </location>
</feature>
<dbReference type="PANTHER" id="PTHR34216:SF3">
    <property type="entry name" value="POLY-BETA-1,6-N-ACETYL-D-GLUCOSAMINE N-DEACETYLASE"/>
    <property type="match status" value="1"/>
</dbReference>
<keyword evidence="3" id="KW-0812">Transmembrane</keyword>
<dbReference type="PANTHER" id="PTHR34216">
    <property type="match status" value="1"/>
</dbReference>
<sequence>MKIMGRVKYAIKLVIVYGLYGLGLLQLWQRIVLRRRAVVLMYHRVLTEEEMKVTGSHPAIVVKRETFAAQMEVISKRFKVLTIDEFVERMERRIPFENSTCLVTFDDGWKDNYYNAFPILTRYRIPAVIFLPVNYIGEQRLFWQEALVHGLLAAIREVRKDPSKASILREIIATLDLEEVLDLAGVDPRHCIIELMTLKRKQFDPLDVDKVLSRIERELTINWDEASAIDGFLTWEQVAEMAKEGVRFGGHGAEHYLLSQLSLDEARKDIEECTSVLTSRLKEQPVSFSYPRGYRTSQVVEFVKQSGYRVAFIANGGSVRCDDDRFTVQRINIFEEDTKTVPLFLARIVGLF</sequence>
<dbReference type="InterPro" id="IPR051398">
    <property type="entry name" value="Polysacch_Deacetylase"/>
</dbReference>
<protein>
    <submittedName>
        <fullName evidence="5">Putative Polysaccharide deacetylase</fullName>
    </submittedName>
</protein>
<evidence type="ECO:0000256" key="1">
    <source>
        <dbReference type="ARBA" id="ARBA00004613"/>
    </source>
</evidence>
<name>A0A0S4L068_9BACT</name>
<dbReference type="STRING" id="1715989.NITINOP_2406"/>
<dbReference type="Proteomes" id="UP000066284">
    <property type="component" value="Chromosome 1"/>
</dbReference>
<dbReference type="CDD" id="cd10918">
    <property type="entry name" value="CE4_NodB_like_5s_6s"/>
    <property type="match status" value="1"/>
</dbReference>
<dbReference type="InterPro" id="IPR011330">
    <property type="entry name" value="Glyco_hydro/deAcase_b/a-brl"/>
</dbReference>